<feature type="compositionally biased region" description="Basic and acidic residues" evidence="1">
    <location>
        <begin position="114"/>
        <end position="145"/>
    </location>
</feature>
<name>A0A6A5ULK3_9PLEO</name>
<feature type="transmembrane region" description="Helical" evidence="2">
    <location>
        <begin position="12"/>
        <end position="32"/>
    </location>
</feature>
<evidence type="ECO:0000313" key="4">
    <source>
        <dbReference type="Proteomes" id="UP000800036"/>
    </source>
</evidence>
<sequence>MFSNDIERKIYLGILVAVIALIGIVGTALYIIRRRDRKRLLRAACANRTNNTANTTRTWWPFTRAPAPDVEKAKPTISLPAAFRPLHLAEQIAVESSKKGTYAQSQRNAMERAGSQRDSIERVKSQRNDMERVKSQQNEMERTESPRIFGEVGEGEVERPVRKWKRRNPDGTIG</sequence>
<keyword evidence="4" id="KW-1185">Reference proteome</keyword>
<reference evidence="3" key="1">
    <citation type="journal article" date="2020" name="Stud. Mycol.">
        <title>101 Dothideomycetes genomes: a test case for predicting lifestyles and emergence of pathogens.</title>
        <authorList>
            <person name="Haridas S."/>
            <person name="Albert R."/>
            <person name="Binder M."/>
            <person name="Bloem J."/>
            <person name="Labutti K."/>
            <person name="Salamov A."/>
            <person name="Andreopoulos B."/>
            <person name="Baker S."/>
            <person name="Barry K."/>
            <person name="Bills G."/>
            <person name="Bluhm B."/>
            <person name="Cannon C."/>
            <person name="Castanera R."/>
            <person name="Culley D."/>
            <person name="Daum C."/>
            <person name="Ezra D."/>
            <person name="Gonzalez J."/>
            <person name="Henrissat B."/>
            <person name="Kuo A."/>
            <person name="Liang C."/>
            <person name="Lipzen A."/>
            <person name="Lutzoni F."/>
            <person name="Magnuson J."/>
            <person name="Mondo S."/>
            <person name="Nolan M."/>
            <person name="Ohm R."/>
            <person name="Pangilinan J."/>
            <person name="Park H.-J."/>
            <person name="Ramirez L."/>
            <person name="Alfaro M."/>
            <person name="Sun H."/>
            <person name="Tritt A."/>
            <person name="Yoshinaga Y."/>
            <person name="Zwiers L.-H."/>
            <person name="Turgeon B."/>
            <person name="Goodwin S."/>
            <person name="Spatafora J."/>
            <person name="Crous P."/>
            <person name="Grigoriev I."/>
        </authorList>
    </citation>
    <scope>NUCLEOTIDE SEQUENCE</scope>
    <source>
        <strain evidence="3">CBS 107.79</strain>
    </source>
</reference>
<keyword evidence="2" id="KW-0812">Transmembrane</keyword>
<evidence type="ECO:0000313" key="3">
    <source>
        <dbReference type="EMBL" id="KAF1965821.1"/>
    </source>
</evidence>
<evidence type="ECO:0000256" key="2">
    <source>
        <dbReference type="SAM" id="Phobius"/>
    </source>
</evidence>
<protein>
    <submittedName>
        <fullName evidence="3">Uncharacterized protein</fullName>
    </submittedName>
</protein>
<keyword evidence="2" id="KW-1133">Transmembrane helix</keyword>
<evidence type="ECO:0000256" key="1">
    <source>
        <dbReference type="SAM" id="MobiDB-lite"/>
    </source>
</evidence>
<feature type="region of interest" description="Disordered" evidence="1">
    <location>
        <begin position="97"/>
        <end position="174"/>
    </location>
</feature>
<organism evidence="3 4">
    <name type="scientific">Bimuria novae-zelandiae CBS 107.79</name>
    <dbReference type="NCBI Taxonomy" id="1447943"/>
    <lineage>
        <taxon>Eukaryota</taxon>
        <taxon>Fungi</taxon>
        <taxon>Dikarya</taxon>
        <taxon>Ascomycota</taxon>
        <taxon>Pezizomycotina</taxon>
        <taxon>Dothideomycetes</taxon>
        <taxon>Pleosporomycetidae</taxon>
        <taxon>Pleosporales</taxon>
        <taxon>Massarineae</taxon>
        <taxon>Didymosphaeriaceae</taxon>
        <taxon>Bimuria</taxon>
    </lineage>
</organism>
<dbReference type="Proteomes" id="UP000800036">
    <property type="component" value="Unassembled WGS sequence"/>
</dbReference>
<proteinExistence type="predicted"/>
<accession>A0A6A5ULK3</accession>
<dbReference type="AlphaFoldDB" id="A0A6A5ULK3"/>
<keyword evidence="2" id="KW-0472">Membrane</keyword>
<dbReference type="EMBL" id="ML976755">
    <property type="protein sequence ID" value="KAF1965821.1"/>
    <property type="molecule type" value="Genomic_DNA"/>
</dbReference>
<gene>
    <name evidence="3" type="ORF">BU23DRAFT_560781</name>
</gene>